<dbReference type="Gene3D" id="2.30.30.140">
    <property type="match status" value="2"/>
</dbReference>
<protein>
    <recommendedName>
        <fullName evidence="6">SGF29 C-terminal domain-containing protein</fullName>
    </recommendedName>
</protein>
<keyword evidence="3" id="KW-0804">Transcription</keyword>
<evidence type="ECO:0000313" key="8">
    <source>
        <dbReference type="Proteomes" id="UP000217790"/>
    </source>
</evidence>
<keyword evidence="4" id="KW-0539">Nucleus</keyword>
<dbReference type="InterPro" id="IPR010750">
    <property type="entry name" value="SGF29_tudor-like_dom"/>
</dbReference>
<dbReference type="OMA" id="ASEYNHV"/>
<dbReference type="Pfam" id="PF07039">
    <property type="entry name" value="SGF29_Tudor"/>
    <property type="match status" value="1"/>
</dbReference>
<dbReference type="STRING" id="47427.A0A2H3DUW1"/>
<organism evidence="7 8">
    <name type="scientific">Armillaria gallica</name>
    <name type="common">Bulbous honey fungus</name>
    <name type="synonym">Armillaria bulbosa</name>
    <dbReference type="NCBI Taxonomy" id="47427"/>
    <lineage>
        <taxon>Eukaryota</taxon>
        <taxon>Fungi</taxon>
        <taxon>Dikarya</taxon>
        <taxon>Basidiomycota</taxon>
        <taxon>Agaricomycotina</taxon>
        <taxon>Agaricomycetes</taxon>
        <taxon>Agaricomycetidae</taxon>
        <taxon>Agaricales</taxon>
        <taxon>Marasmiineae</taxon>
        <taxon>Physalacriaceae</taxon>
        <taxon>Armillaria</taxon>
    </lineage>
</organism>
<keyword evidence="2" id="KW-0805">Transcription regulation</keyword>
<dbReference type="GO" id="GO:0000124">
    <property type="term" value="C:SAGA complex"/>
    <property type="evidence" value="ECO:0007669"/>
    <property type="project" value="InterPro"/>
</dbReference>
<keyword evidence="8" id="KW-1185">Reference proteome</keyword>
<evidence type="ECO:0000256" key="4">
    <source>
        <dbReference type="ARBA" id="ARBA00023242"/>
    </source>
</evidence>
<dbReference type="InParanoid" id="A0A2H3DUW1"/>
<dbReference type="Proteomes" id="UP000217790">
    <property type="component" value="Unassembled WGS sequence"/>
</dbReference>
<dbReference type="InterPro" id="IPR047288">
    <property type="entry name" value="Tudor_SGF29_rpt1"/>
</dbReference>
<dbReference type="InterPro" id="IPR047287">
    <property type="entry name" value="Tudor_SGF29_rpt2"/>
</dbReference>
<evidence type="ECO:0000256" key="2">
    <source>
        <dbReference type="ARBA" id="ARBA00023015"/>
    </source>
</evidence>
<evidence type="ECO:0000256" key="5">
    <source>
        <dbReference type="SAM" id="MobiDB-lite"/>
    </source>
</evidence>
<proteinExistence type="predicted"/>
<dbReference type="InterPro" id="IPR037802">
    <property type="entry name" value="SGF29"/>
</dbReference>
<name>A0A2H3DUW1_ARMGA</name>
<feature type="domain" description="SGF29 C-terminal" evidence="6">
    <location>
        <begin position="176"/>
        <end position="325"/>
    </location>
</feature>
<dbReference type="OrthoDB" id="10265994at2759"/>
<sequence>MDRKRGVATRPAASEEIEFWNHARTSLLTLSSIYTNSATADTIDRVNRLISAWPSNDTVPSEGLDGVKTIYKKLSTGLKDIETASNNEVKAIDQALDQLAILIALRQATETAVDKRNKRPNRGPSPSSTPTPVGAPPTSGTVRGVSITLPPRNSAGTPLSIAVSRNEKSRREGIARQLPLREGRTIAFHPPPKPIKDADQSDWILAVITRCINTDKHKYEVRDVDDENPETYATTLKSIIPLPDPNAPAGTPESISVCPEYGKGTIVLALYPDTSCFYRAEVVTPPRDMQPTGRSYLPTYELKFEDDEEQSQIISAQYVVEFPKD</sequence>
<dbReference type="CDD" id="cd20393">
    <property type="entry name" value="Tudor_SGF29_rpt1"/>
    <property type="match status" value="1"/>
</dbReference>
<dbReference type="AlphaFoldDB" id="A0A2H3DUW1"/>
<comment type="subcellular location">
    <subcellularLocation>
        <location evidence="1">Nucleus</location>
    </subcellularLocation>
</comment>
<dbReference type="PANTHER" id="PTHR21539:SF0">
    <property type="entry name" value="SAGA-ASSOCIATED FACTOR 29"/>
    <property type="match status" value="1"/>
</dbReference>
<feature type="region of interest" description="Disordered" evidence="5">
    <location>
        <begin position="111"/>
        <end position="141"/>
    </location>
</feature>
<dbReference type="EMBL" id="KZ293649">
    <property type="protein sequence ID" value="PBK97664.1"/>
    <property type="molecule type" value="Genomic_DNA"/>
</dbReference>
<accession>A0A2H3DUW1</accession>
<dbReference type="CDD" id="cd20394">
    <property type="entry name" value="Tudor_SGF29_rpt2"/>
    <property type="match status" value="1"/>
</dbReference>
<dbReference type="PROSITE" id="PS51518">
    <property type="entry name" value="SGF29_C"/>
    <property type="match status" value="1"/>
</dbReference>
<gene>
    <name evidence="7" type="ORF">ARMGADRAFT_1162496</name>
</gene>
<dbReference type="GO" id="GO:0005634">
    <property type="term" value="C:nucleus"/>
    <property type="evidence" value="ECO:0007669"/>
    <property type="project" value="UniProtKB-SubCell"/>
</dbReference>
<evidence type="ECO:0000256" key="1">
    <source>
        <dbReference type="ARBA" id="ARBA00004123"/>
    </source>
</evidence>
<reference evidence="8" key="1">
    <citation type="journal article" date="2017" name="Nat. Ecol. Evol.">
        <title>Genome expansion and lineage-specific genetic innovations in the forest pathogenic fungi Armillaria.</title>
        <authorList>
            <person name="Sipos G."/>
            <person name="Prasanna A.N."/>
            <person name="Walter M.C."/>
            <person name="O'Connor E."/>
            <person name="Balint B."/>
            <person name="Krizsan K."/>
            <person name="Kiss B."/>
            <person name="Hess J."/>
            <person name="Varga T."/>
            <person name="Slot J."/>
            <person name="Riley R."/>
            <person name="Boka B."/>
            <person name="Rigling D."/>
            <person name="Barry K."/>
            <person name="Lee J."/>
            <person name="Mihaltcheva S."/>
            <person name="LaButti K."/>
            <person name="Lipzen A."/>
            <person name="Waldron R."/>
            <person name="Moloney N.M."/>
            <person name="Sperisen C."/>
            <person name="Kredics L."/>
            <person name="Vagvoelgyi C."/>
            <person name="Patrignani A."/>
            <person name="Fitzpatrick D."/>
            <person name="Nagy I."/>
            <person name="Doyle S."/>
            <person name="Anderson J.B."/>
            <person name="Grigoriev I.V."/>
            <person name="Gueldener U."/>
            <person name="Muensterkoetter M."/>
            <person name="Nagy L.G."/>
        </authorList>
    </citation>
    <scope>NUCLEOTIDE SEQUENCE [LARGE SCALE GENOMIC DNA]</scope>
    <source>
        <strain evidence="8">Ar21-2</strain>
    </source>
</reference>
<evidence type="ECO:0000313" key="7">
    <source>
        <dbReference type="EMBL" id="PBK97664.1"/>
    </source>
</evidence>
<evidence type="ECO:0000256" key="3">
    <source>
        <dbReference type="ARBA" id="ARBA00023163"/>
    </source>
</evidence>
<evidence type="ECO:0000259" key="6">
    <source>
        <dbReference type="PROSITE" id="PS51518"/>
    </source>
</evidence>
<dbReference type="PANTHER" id="PTHR21539">
    <property type="entry name" value="SAGA-ASSOCIATED FACTOR 29"/>
    <property type="match status" value="1"/>
</dbReference>